<evidence type="ECO:0000256" key="8">
    <source>
        <dbReference type="ARBA" id="ARBA00023125"/>
    </source>
</evidence>
<evidence type="ECO:0000313" key="12">
    <source>
        <dbReference type="EMBL" id="MSU02190.1"/>
    </source>
</evidence>
<accession>A0A6N7Y2D6</accession>
<dbReference type="Gene3D" id="1.10.10.160">
    <property type="match status" value="1"/>
</dbReference>
<dbReference type="InterPro" id="IPR011604">
    <property type="entry name" value="PDDEXK-like_dom_sf"/>
</dbReference>
<proteinExistence type="predicted"/>
<dbReference type="GO" id="GO:0004527">
    <property type="term" value="F:exonuclease activity"/>
    <property type="evidence" value="ECO:0007669"/>
    <property type="project" value="UniProtKB-KW"/>
</dbReference>
<feature type="domain" description="ATP-dependent helicase/deoxyribonuclease subunit B N-terminal" evidence="11">
    <location>
        <begin position="13"/>
        <end position="233"/>
    </location>
</feature>
<dbReference type="InterPro" id="IPR049035">
    <property type="entry name" value="ADDB_N"/>
</dbReference>
<keyword evidence="5" id="KW-0347">Helicase</keyword>
<evidence type="ECO:0000256" key="1">
    <source>
        <dbReference type="ARBA" id="ARBA00022722"/>
    </source>
</evidence>
<gene>
    <name evidence="12" type="ORF">FYJ83_11975</name>
</gene>
<keyword evidence="6" id="KW-0269">Exonuclease</keyword>
<dbReference type="RefSeq" id="WP_154440839.1">
    <property type="nucleotide sequence ID" value="NZ_VUNQ01000026.1"/>
</dbReference>
<evidence type="ECO:0000256" key="2">
    <source>
        <dbReference type="ARBA" id="ARBA00022741"/>
    </source>
</evidence>
<evidence type="ECO:0000313" key="13">
    <source>
        <dbReference type="Proteomes" id="UP000469523"/>
    </source>
</evidence>
<protein>
    <recommendedName>
        <fullName evidence="14">DNA helicase</fullName>
    </recommendedName>
</protein>
<evidence type="ECO:0000256" key="7">
    <source>
        <dbReference type="ARBA" id="ARBA00022840"/>
    </source>
</evidence>
<dbReference type="Gene3D" id="3.40.50.300">
    <property type="entry name" value="P-loop containing nucleotide triphosphate hydrolases"/>
    <property type="match status" value="2"/>
</dbReference>
<comment type="caution">
    <text evidence="12">The sequence shown here is derived from an EMBL/GenBank/DDBJ whole genome shotgun (WGS) entry which is preliminary data.</text>
</comment>
<keyword evidence="7" id="KW-0067">ATP-binding</keyword>
<evidence type="ECO:0000256" key="4">
    <source>
        <dbReference type="ARBA" id="ARBA00022801"/>
    </source>
</evidence>
<evidence type="ECO:0000259" key="10">
    <source>
        <dbReference type="Pfam" id="PF12705"/>
    </source>
</evidence>
<dbReference type="InterPro" id="IPR038726">
    <property type="entry name" value="PDDEXK_AddAB-type"/>
</dbReference>
<evidence type="ECO:0000256" key="3">
    <source>
        <dbReference type="ARBA" id="ARBA00022763"/>
    </source>
</evidence>
<dbReference type="InterPro" id="IPR027417">
    <property type="entry name" value="P-loop_NTPase"/>
</dbReference>
<dbReference type="Gene3D" id="3.90.320.10">
    <property type="match status" value="1"/>
</dbReference>
<dbReference type="InterPro" id="IPR013986">
    <property type="entry name" value="DExx_box_DNA_helicase_dom_sf"/>
</dbReference>
<keyword evidence="3" id="KW-0227">DNA damage</keyword>
<evidence type="ECO:0008006" key="14">
    <source>
        <dbReference type="Google" id="ProtNLM"/>
    </source>
</evidence>
<keyword evidence="2" id="KW-0547">Nucleotide-binding</keyword>
<dbReference type="GO" id="GO:0003677">
    <property type="term" value="F:DNA binding"/>
    <property type="evidence" value="ECO:0007669"/>
    <property type="project" value="UniProtKB-KW"/>
</dbReference>
<keyword evidence="1" id="KW-0540">Nuclease</keyword>
<dbReference type="Pfam" id="PF21445">
    <property type="entry name" value="ADDB_N"/>
    <property type="match status" value="1"/>
</dbReference>
<feature type="domain" description="PD-(D/E)XK endonuclease-like" evidence="10">
    <location>
        <begin position="742"/>
        <end position="1026"/>
    </location>
</feature>
<dbReference type="SUPFAM" id="SSF52540">
    <property type="entry name" value="P-loop containing nucleoside triphosphate hydrolases"/>
    <property type="match status" value="2"/>
</dbReference>
<sequence length="1034" mass="122215">MTDRIIYFGPFNNSKKYDLVQKTMESLKKGEGHRFYYLLPNGELLAKYRMKFIDEVEQSFEINLFTFDDIVNEILNDNIDLTINEFAKDIIIKNSILKLYKKEKIVYFRDAISMDGFIESLGYIIGEIKRSLIHPKDYIETCPDSACFQEIGLIYSEYERELKRLNLIDRESSYFKAIEKLKADGNYFESLDFIIIDEFYDFRPIEMEILKEICKTNIDIYINIPFQTKANMSSINKTITNLQSIGFKKQYVEKKEFNIFETIGQNLFSEETLKFEYNNKLTLIKSPSIYLEFKRIFQEIKSLRKAGMDLSKIAIILLNNDYKDTLFQVAQEENLPINLQIETALKEIPLIKEFLNIFGLMIKKGDRGSIINRIKSNYFTIIDKSYKDEMEFALKNIKFDNIFELNKILEEENSLNISMNNIDTLKNVLNLILSEMNKILYKDSINNYNKIFFEIIDSYNIDNKIKDIYATYKDYDIFYRDTLALEKLKEIIEKMNQISMIIEEISIEDYYLGITKLLEDERILKQNKNSKGIKILNPINSRGFQHDIIFVTGLSGEYYPLLQENNFLLNDRNYIDLLKIKLDYKNYLERLNNESVKFASLIASCKEKLYLSYSEGLNEDSIPSIFLDEIINMFNGEQLEEKFQIINLSLNYLFKDHIKDITTIDELSNYLILNHYENLSEETKEYYRFHNMANKDKLKIINNKIICEYKRNSKSFNEYKGLITEDIINEDIKSFNKNNIYSNTYLESYNKCPYAFLLQRVLNIEKHENDSEEYSNIDIGNVYHEVLRHYYNIYKEDLKESIEDNISFVFEDTIDTLKELVERYSTGIGLNKQYKKDLLIVENIFDRLMNFIKNDIERLFNSKEKLIPYEFELEFGRYGDFSLQTNKGEIKIRGKIDRIDKVLGEEKYVIMDYKSSTYGIYDIDHMSNGLSLQLPIYIMSQKNKDIVAGIYGIVSNGEFQTKLGKIEETKLITKKHKGALDNNQWNELLEITKSNIQQTIDRINSGDFSINPLECSSYCIYKDICRYENVLEVE</sequence>
<dbReference type="Proteomes" id="UP000469523">
    <property type="component" value="Unassembled WGS sequence"/>
</dbReference>
<dbReference type="Gene3D" id="1.10.486.10">
    <property type="entry name" value="PCRA, domain 4"/>
    <property type="match status" value="1"/>
</dbReference>
<evidence type="ECO:0000256" key="6">
    <source>
        <dbReference type="ARBA" id="ARBA00022839"/>
    </source>
</evidence>
<reference evidence="12 13" key="1">
    <citation type="submission" date="2019-09" db="EMBL/GenBank/DDBJ databases">
        <title>In-depth cultivation of the pig gut microbiome towards novel bacterial diversity and tailored functional studies.</title>
        <authorList>
            <person name="Wylensek D."/>
            <person name="Hitch T.C.A."/>
            <person name="Clavel T."/>
        </authorList>
    </citation>
    <scope>NUCLEOTIDE SEQUENCE [LARGE SCALE GENOMIC DNA]</scope>
    <source>
        <strain evidence="12 13">WCA3-693-APC-4?</strain>
    </source>
</reference>
<dbReference type="EMBL" id="VUNQ01000026">
    <property type="protein sequence ID" value="MSU02190.1"/>
    <property type="molecule type" value="Genomic_DNA"/>
</dbReference>
<dbReference type="GO" id="GO:0004386">
    <property type="term" value="F:helicase activity"/>
    <property type="evidence" value="ECO:0007669"/>
    <property type="project" value="UniProtKB-KW"/>
</dbReference>
<keyword evidence="9" id="KW-0234">DNA repair</keyword>
<dbReference type="Pfam" id="PF12705">
    <property type="entry name" value="PDDEXK_1"/>
    <property type="match status" value="1"/>
</dbReference>
<organism evidence="12 13">
    <name type="scientific">Tissierella pigra</name>
    <dbReference type="NCBI Taxonomy" id="2607614"/>
    <lineage>
        <taxon>Bacteria</taxon>
        <taxon>Bacillati</taxon>
        <taxon>Bacillota</taxon>
        <taxon>Tissierellia</taxon>
        <taxon>Tissierellales</taxon>
        <taxon>Tissierellaceae</taxon>
        <taxon>Tissierella</taxon>
    </lineage>
</organism>
<name>A0A6N7Y2D6_9FIRM</name>
<keyword evidence="13" id="KW-1185">Reference proteome</keyword>
<dbReference type="AlphaFoldDB" id="A0A6N7Y2D6"/>
<keyword evidence="8" id="KW-0238">DNA-binding</keyword>
<dbReference type="GO" id="GO:0005524">
    <property type="term" value="F:ATP binding"/>
    <property type="evidence" value="ECO:0007669"/>
    <property type="project" value="UniProtKB-KW"/>
</dbReference>
<evidence type="ECO:0000256" key="5">
    <source>
        <dbReference type="ARBA" id="ARBA00022806"/>
    </source>
</evidence>
<evidence type="ECO:0000256" key="9">
    <source>
        <dbReference type="ARBA" id="ARBA00023204"/>
    </source>
</evidence>
<evidence type="ECO:0000259" key="11">
    <source>
        <dbReference type="Pfam" id="PF21445"/>
    </source>
</evidence>
<keyword evidence="4" id="KW-0378">Hydrolase</keyword>
<dbReference type="GO" id="GO:0006281">
    <property type="term" value="P:DNA repair"/>
    <property type="evidence" value="ECO:0007669"/>
    <property type="project" value="UniProtKB-KW"/>
</dbReference>